<dbReference type="InterPro" id="IPR000843">
    <property type="entry name" value="HTH_LacI"/>
</dbReference>
<dbReference type="RefSeq" id="WP_129832012.1">
    <property type="nucleotide sequence ID" value="NZ_CP035704.1"/>
</dbReference>
<dbReference type="SUPFAM" id="SSF53822">
    <property type="entry name" value="Periplasmic binding protein-like I"/>
    <property type="match status" value="1"/>
</dbReference>
<dbReference type="EMBL" id="CP035704">
    <property type="protein sequence ID" value="QBB69752.1"/>
    <property type="molecule type" value="Genomic_DNA"/>
</dbReference>
<dbReference type="InterPro" id="IPR010982">
    <property type="entry name" value="Lambda_DNA-bd_dom_sf"/>
</dbReference>
<evidence type="ECO:0000313" key="6">
    <source>
        <dbReference type="Proteomes" id="UP000291562"/>
    </source>
</evidence>
<dbReference type="CDD" id="cd01392">
    <property type="entry name" value="HTH_LacI"/>
    <property type="match status" value="1"/>
</dbReference>
<name>A0A411HGX3_9GAMM</name>
<dbReference type="KEGG" id="xbc:ELE36_04830"/>
<dbReference type="SMART" id="SM00354">
    <property type="entry name" value="HTH_LACI"/>
    <property type="match status" value="1"/>
</dbReference>
<reference evidence="5 6" key="1">
    <citation type="submission" date="2019-01" db="EMBL/GenBank/DDBJ databases">
        <title>Pseudolysobacter antarctica gen. nov., sp. nov., isolated from Fildes Peninsula, Antarctica.</title>
        <authorList>
            <person name="Wei Z."/>
            <person name="Peng F."/>
        </authorList>
    </citation>
    <scope>NUCLEOTIDE SEQUENCE [LARGE SCALE GENOMIC DNA]</scope>
    <source>
        <strain evidence="5 6">AQ6-296</strain>
    </source>
</reference>
<feature type="domain" description="HTH lacI-type" evidence="4">
    <location>
        <begin position="4"/>
        <end position="58"/>
    </location>
</feature>
<organism evidence="5 6">
    <name type="scientific">Pseudolysobacter antarcticus</name>
    <dbReference type="NCBI Taxonomy" id="2511995"/>
    <lineage>
        <taxon>Bacteria</taxon>
        <taxon>Pseudomonadati</taxon>
        <taxon>Pseudomonadota</taxon>
        <taxon>Gammaproteobacteria</taxon>
        <taxon>Lysobacterales</taxon>
        <taxon>Rhodanobacteraceae</taxon>
        <taxon>Pseudolysobacter</taxon>
    </lineage>
</organism>
<proteinExistence type="predicted"/>
<keyword evidence="1" id="KW-0805">Transcription regulation</keyword>
<evidence type="ECO:0000256" key="1">
    <source>
        <dbReference type="ARBA" id="ARBA00023015"/>
    </source>
</evidence>
<dbReference type="PANTHER" id="PTHR30146:SF153">
    <property type="entry name" value="LACTOSE OPERON REPRESSOR"/>
    <property type="match status" value="1"/>
</dbReference>
<evidence type="ECO:0000259" key="4">
    <source>
        <dbReference type="PROSITE" id="PS50932"/>
    </source>
</evidence>
<dbReference type="AlphaFoldDB" id="A0A411HGX3"/>
<dbReference type="PRINTS" id="PR00036">
    <property type="entry name" value="HTHLACI"/>
</dbReference>
<dbReference type="InterPro" id="IPR046335">
    <property type="entry name" value="LacI/GalR-like_sensor"/>
</dbReference>
<keyword evidence="3" id="KW-0804">Transcription</keyword>
<keyword evidence="6" id="KW-1185">Reference proteome</keyword>
<dbReference type="InterPro" id="IPR028082">
    <property type="entry name" value="Peripla_BP_I"/>
</dbReference>
<dbReference type="Pfam" id="PF00356">
    <property type="entry name" value="LacI"/>
    <property type="match status" value="1"/>
</dbReference>
<dbReference type="Gene3D" id="1.10.260.40">
    <property type="entry name" value="lambda repressor-like DNA-binding domains"/>
    <property type="match status" value="1"/>
</dbReference>
<dbReference type="OrthoDB" id="5756154at2"/>
<dbReference type="CDD" id="cd01545">
    <property type="entry name" value="PBP1_SalR"/>
    <property type="match status" value="1"/>
</dbReference>
<dbReference type="GO" id="GO:0000976">
    <property type="term" value="F:transcription cis-regulatory region binding"/>
    <property type="evidence" value="ECO:0007669"/>
    <property type="project" value="TreeGrafter"/>
</dbReference>
<dbReference type="PANTHER" id="PTHR30146">
    <property type="entry name" value="LACI-RELATED TRANSCRIPTIONAL REPRESSOR"/>
    <property type="match status" value="1"/>
</dbReference>
<dbReference type="PROSITE" id="PS50932">
    <property type="entry name" value="HTH_LACI_2"/>
    <property type="match status" value="1"/>
</dbReference>
<dbReference type="FunFam" id="3.40.50.2300:FF:000215">
    <property type="entry name" value="LacI family DNA-binding transcriptional regulator"/>
    <property type="match status" value="1"/>
</dbReference>
<dbReference type="Gene3D" id="3.40.50.2300">
    <property type="match status" value="2"/>
</dbReference>
<dbReference type="SUPFAM" id="SSF47413">
    <property type="entry name" value="lambda repressor-like DNA-binding domains"/>
    <property type="match status" value="1"/>
</dbReference>
<evidence type="ECO:0000256" key="3">
    <source>
        <dbReference type="ARBA" id="ARBA00023163"/>
    </source>
</evidence>
<protein>
    <submittedName>
        <fullName evidence="5">LacI family DNA-binding transcriptional regulator</fullName>
    </submittedName>
</protein>
<dbReference type="Pfam" id="PF13377">
    <property type="entry name" value="Peripla_BP_3"/>
    <property type="match status" value="1"/>
</dbReference>
<evidence type="ECO:0000256" key="2">
    <source>
        <dbReference type="ARBA" id="ARBA00023125"/>
    </source>
</evidence>
<dbReference type="GO" id="GO:0003700">
    <property type="term" value="F:DNA-binding transcription factor activity"/>
    <property type="evidence" value="ECO:0007669"/>
    <property type="project" value="TreeGrafter"/>
</dbReference>
<sequence>MSRPTIKDVAERSNVSLKTVSRVINNETAVREKTRQKVLRAVEELNYQPDLSARSLRSSKSYALGVAYDNPNPYYIISVQNGMLSVCRETGYGLQIHPCNSASPNLAEELVDLVRHSRLAGLVLAPPMSERLELIKYLAANDIKFVRILSAAEDPDDGFPCVFVDDRDAAYDITRHLIQLGHQRIGFLWGGPSHRSSPERYKGYESALKDYGIPIDKKLIVPGDYSFEDGFRGARKLFALKDPPTAIFGSNDEIAAGVLAAAKSTGIDVPNDLSIAGFEDSPFSKQSWPALTTAKQATEEIARHATLLLISELARAEDGSLDAPAAKNKGFSPQLVIRGSTARPRSLGS</sequence>
<evidence type="ECO:0000313" key="5">
    <source>
        <dbReference type="EMBL" id="QBB69752.1"/>
    </source>
</evidence>
<dbReference type="PROSITE" id="PS00356">
    <property type="entry name" value="HTH_LACI_1"/>
    <property type="match status" value="1"/>
</dbReference>
<keyword evidence="2 5" id="KW-0238">DNA-binding</keyword>
<dbReference type="Proteomes" id="UP000291562">
    <property type="component" value="Chromosome"/>
</dbReference>
<gene>
    <name evidence="5" type="ORF">ELE36_04830</name>
</gene>
<accession>A0A411HGX3</accession>